<dbReference type="Proteomes" id="UP000663852">
    <property type="component" value="Unassembled WGS sequence"/>
</dbReference>
<protein>
    <submittedName>
        <fullName evidence="2">Uncharacterized protein</fullName>
    </submittedName>
</protein>
<feature type="region of interest" description="Disordered" evidence="1">
    <location>
        <begin position="34"/>
        <end position="54"/>
    </location>
</feature>
<accession>A0A815M517</accession>
<gene>
    <name evidence="2" type="ORF">EDS130_LOCUS37291</name>
</gene>
<dbReference type="EMBL" id="CAJNOJ010000364">
    <property type="protein sequence ID" value="CAF1418657.1"/>
    <property type="molecule type" value="Genomic_DNA"/>
</dbReference>
<organism evidence="2 3">
    <name type="scientific">Adineta ricciae</name>
    <name type="common">Rotifer</name>
    <dbReference type="NCBI Taxonomy" id="249248"/>
    <lineage>
        <taxon>Eukaryota</taxon>
        <taxon>Metazoa</taxon>
        <taxon>Spiralia</taxon>
        <taxon>Gnathifera</taxon>
        <taxon>Rotifera</taxon>
        <taxon>Eurotatoria</taxon>
        <taxon>Bdelloidea</taxon>
        <taxon>Adinetida</taxon>
        <taxon>Adinetidae</taxon>
        <taxon>Adineta</taxon>
    </lineage>
</organism>
<evidence type="ECO:0000256" key="1">
    <source>
        <dbReference type="SAM" id="MobiDB-lite"/>
    </source>
</evidence>
<evidence type="ECO:0000313" key="2">
    <source>
        <dbReference type="EMBL" id="CAF1418657.1"/>
    </source>
</evidence>
<evidence type="ECO:0000313" key="3">
    <source>
        <dbReference type="Proteomes" id="UP000663852"/>
    </source>
</evidence>
<sequence length="71" mass="8208">MTLTDKYKEQATNKTIIHINVSSCSILPKCYGDGHRSGNSDRQSSNHRMKHVPFEKTKWHTRGRLLKTILL</sequence>
<proteinExistence type="predicted"/>
<comment type="caution">
    <text evidence="2">The sequence shown here is derived from an EMBL/GenBank/DDBJ whole genome shotgun (WGS) entry which is preliminary data.</text>
</comment>
<name>A0A815M517_ADIRI</name>
<dbReference type="AlphaFoldDB" id="A0A815M517"/>
<reference evidence="2" key="1">
    <citation type="submission" date="2021-02" db="EMBL/GenBank/DDBJ databases">
        <authorList>
            <person name="Nowell W R."/>
        </authorList>
    </citation>
    <scope>NUCLEOTIDE SEQUENCE</scope>
</reference>